<dbReference type="GO" id="GO:0005737">
    <property type="term" value="C:cytoplasm"/>
    <property type="evidence" value="ECO:0007669"/>
    <property type="project" value="InterPro"/>
</dbReference>
<dbReference type="EMBL" id="CAEZZD010000066">
    <property type="protein sequence ID" value="CAB4747977.1"/>
    <property type="molecule type" value="Genomic_DNA"/>
</dbReference>
<protein>
    <submittedName>
        <fullName evidence="5">Unannotated protein</fullName>
    </submittedName>
</protein>
<dbReference type="EMBL" id="CAESAD010000003">
    <property type="protein sequence ID" value="CAB4337725.1"/>
    <property type="molecule type" value="Genomic_DNA"/>
</dbReference>
<dbReference type="EMBL" id="CAFBIX010000046">
    <property type="protein sequence ID" value="CAB4849471.1"/>
    <property type="molecule type" value="Genomic_DNA"/>
</dbReference>
<gene>
    <name evidence="5" type="ORF">UFOPK2648_00825</name>
    <name evidence="6" type="ORF">UFOPK2824_00545</name>
    <name evidence="7" type="ORF">UFOPK3037_00935</name>
    <name evidence="8" type="ORF">UFOPK3278_01040</name>
    <name evidence="4" type="ORF">UFOPK3925_00718</name>
    <name evidence="9" type="ORF">UFOPK4301_00064</name>
</gene>
<sequence length="427" mass="46824">MLTRQDALGLDANDPLAKYQDLFVVTDPEVCYLDGNSLGRLPKKTIETINDFLVNGWGTKIVDGWADWIDKAETTGDLIGRAALGASAGQTLAMDTTSVNFYRLVRAAIAARPGRKTIITDEANFPTDRYIMQGIADELGLNLVVIPNDLQEHEVGKPFSDERVTPAILKPYLTDDVALVTLSVVAYRSGALHNIKELTDLVRANGTLLVWDASHAVGAVDMQFDLDGVDLAVGCTYKYGNSGPGSPAWLYVSKRLQSELQMPIQGWFAQRNQFLMGSKFEQIEGMRGFQIASPSIIGLLCIDEGFGMIEAASISAINAKASKGTDMMIELFDQWLAPLGFELVTPRDSKLRGGHISIYHPAAAQIARGLRDDMKVIPDYRAPNSIRVAISPLATSFVEVFEGFERIRDYTKSGKYKDLDLSHVKVS</sequence>
<accession>A0A6J6QR62</accession>
<dbReference type="EMBL" id="CAFAAO010000011">
    <property type="protein sequence ID" value="CAB4805678.1"/>
    <property type="molecule type" value="Genomic_DNA"/>
</dbReference>
<name>A0A6J6QR62_9ZZZZ</name>
<evidence type="ECO:0000313" key="5">
    <source>
        <dbReference type="EMBL" id="CAB4709824.1"/>
    </source>
</evidence>
<keyword evidence="2" id="KW-0378">Hydrolase</keyword>
<proteinExistence type="predicted"/>
<evidence type="ECO:0000256" key="1">
    <source>
        <dbReference type="ARBA" id="ARBA00022642"/>
    </source>
</evidence>
<dbReference type="GO" id="GO:0043420">
    <property type="term" value="P:anthranilate metabolic process"/>
    <property type="evidence" value="ECO:0007669"/>
    <property type="project" value="TreeGrafter"/>
</dbReference>
<dbReference type="GO" id="GO:0009435">
    <property type="term" value="P:NAD+ biosynthetic process"/>
    <property type="evidence" value="ECO:0007669"/>
    <property type="project" value="InterPro"/>
</dbReference>
<evidence type="ECO:0000313" key="9">
    <source>
        <dbReference type="EMBL" id="CAB5043953.1"/>
    </source>
</evidence>
<dbReference type="GO" id="GO:0019441">
    <property type="term" value="P:L-tryptophan catabolic process to kynurenine"/>
    <property type="evidence" value="ECO:0007669"/>
    <property type="project" value="TreeGrafter"/>
</dbReference>
<dbReference type="PANTHER" id="PTHR14084">
    <property type="entry name" value="KYNURENINASE"/>
    <property type="match status" value="1"/>
</dbReference>
<dbReference type="InterPro" id="IPR010111">
    <property type="entry name" value="Kynureninase"/>
</dbReference>
<dbReference type="EMBL" id="CAEZYC010000041">
    <property type="protein sequence ID" value="CAB4709824.1"/>
    <property type="molecule type" value="Genomic_DNA"/>
</dbReference>
<dbReference type="PANTHER" id="PTHR14084:SF0">
    <property type="entry name" value="KYNURENINASE"/>
    <property type="match status" value="1"/>
</dbReference>
<dbReference type="Pfam" id="PF22580">
    <property type="entry name" value="KYNU_C"/>
    <property type="match status" value="1"/>
</dbReference>
<dbReference type="Gene3D" id="3.40.640.10">
    <property type="entry name" value="Type I PLP-dependent aspartate aminotransferase-like (Major domain)"/>
    <property type="match status" value="1"/>
</dbReference>
<evidence type="ECO:0000256" key="3">
    <source>
        <dbReference type="ARBA" id="ARBA00022898"/>
    </source>
</evidence>
<dbReference type="InterPro" id="IPR015421">
    <property type="entry name" value="PyrdxlP-dep_Trfase_major"/>
</dbReference>
<evidence type="ECO:0000313" key="4">
    <source>
        <dbReference type="EMBL" id="CAB4337725.1"/>
    </source>
</evidence>
<organism evidence="5">
    <name type="scientific">freshwater metagenome</name>
    <dbReference type="NCBI Taxonomy" id="449393"/>
    <lineage>
        <taxon>unclassified sequences</taxon>
        <taxon>metagenomes</taxon>
        <taxon>ecological metagenomes</taxon>
    </lineage>
</organism>
<dbReference type="EMBL" id="CAFBQG010000003">
    <property type="protein sequence ID" value="CAB5043953.1"/>
    <property type="molecule type" value="Genomic_DNA"/>
</dbReference>
<dbReference type="Gene3D" id="3.90.1150.10">
    <property type="entry name" value="Aspartate Aminotransferase, domain 1"/>
    <property type="match status" value="1"/>
</dbReference>
<evidence type="ECO:0000313" key="7">
    <source>
        <dbReference type="EMBL" id="CAB4805678.1"/>
    </source>
</evidence>
<dbReference type="InterPro" id="IPR015422">
    <property type="entry name" value="PyrdxlP-dep_Trfase_small"/>
</dbReference>
<reference evidence="5" key="1">
    <citation type="submission" date="2020-05" db="EMBL/GenBank/DDBJ databases">
        <authorList>
            <person name="Chiriac C."/>
            <person name="Salcher M."/>
            <person name="Ghai R."/>
            <person name="Kavagutti S V."/>
        </authorList>
    </citation>
    <scope>NUCLEOTIDE SEQUENCE</scope>
</reference>
<evidence type="ECO:0000313" key="6">
    <source>
        <dbReference type="EMBL" id="CAB4747977.1"/>
    </source>
</evidence>
<dbReference type="GO" id="GO:0030170">
    <property type="term" value="F:pyridoxal phosphate binding"/>
    <property type="evidence" value="ECO:0007669"/>
    <property type="project" value="InterPro"/>
</dbReference>
<dbReference type="AlphaFoldDB" id="A0A6J6QR62"/>
<keyword evidence="3" id="KW-0663">Pyridoxal phosphate</keyword>
<dbReference type="SUPFAM" id="SSF53383">
    <property type="entry name" value="PLP-dependent transferases"/>
    <property type="match status" value="1"/>
</dbReference>
<dbReference type="InterPro" id="IPR015424">
    <property type="entry name" value="PyrdxlP-dep_Trfase"/>
</dbReference>
<evidence type="ECO:0000313" key="8">
    <source>
        <dbReference type="EMBL" id="CAB4849471.1"/>
    </source>
</evidence>
<keyword evidence="1" id="KW-0662">Pyridine nucleotide biosynthesis</keyword>
<evidence type="ECO:0000256" key="2">
    <source>
        <dbReference type="ARBA" id="ARBA00022801"/>
    </source>
</evidence>
<dbReference type="GO" id="GO:0030429">
    <property type="term" value="F:kynureninase activity"/>
    <property type="evidence" value="ECO:0007669"/>
    <property type="project" value="InterPro"/>
</dbReference>
<dbReference type="PIRSF" id="PIRSF038800">
    <property type="entry name" value="KYNU"/>
    <property type="match status" value="1"/>
</dbReference>